<sequence>MRARQAILKRSDRNKQHIKIYSMFKNVSSKYYLSPLLNSFLQHQVLEHKH</sequence>
<dbReference type="EMBL" id="GGEC01004719">
    <property type="protein sequence ID" value="MBW85202.1"/>
    <property type="molecule type" value="Transcribed_RNA"/>
</dbReference>
<proteinExistence type="predicted"/>
<dbReference type="AlphaFoldDB" id="A0A2P2IVG5"/>
<organism evidence="1">
    <name type="scientific">Rhizophora mucronata</name>
    <name type="common">Asiatic mangrove</name>
    <dbReference type="NCBI Taxonomy" id="61149"/>
    <lineage>
        <taxon>Eukaryota</taxon>
        <taxon>Viridiplantae</taxon>
        <taxon>Streptophyta</taxon>
        <taxon>Embryophyta</taxon>
        <taxon>Tracheophyta</taxon>
        <taxon>Spermatophyta</taxon>
        <taxon>Magnoliopsida</taxon>
        <taxon>eudicotyledons</taxon>
        <taxon>Gunneridae</taxon>
        <taxon>Pentapetalae</taxon>
        <taxon>rosids</taxon>
        <taxon>fabids</taxon>
        <taxon>Malpighiales</taxon>
        <taxon>Rhizophoraceae</taxon>
        <taxon>Rhizophora</taxon>
    </lineage>
</organism>
<reference evidence="1" key="1">
    <citation type="submission" date="2018-02" db="EMBL/GenBank/DDBJ databases">
        <title>Rhizophora mucronata_Transcriptome.</title>
        <authorList>
            <person name="Meera S.P."/>
            <person name="Sreeshan A."/>
            <person name="Augustine A."/>
        </authorList>
    </citation>
    <scope>NUCLEOTIDE SEQUENCE</scope>
    <source>
        <tissue evidence="1">Leaf</tissue>
    </source>
</reference>
<protein>
    <submittedName>
        <fullName evidence="1">Uncharacterized protein</fullName>
    </submittedName>
</protein>
<evidence type="ECO:0000313" key="1">
    <source>
        <dbReference type="EMBL" id="MBW85202.1"/>
    </source>
</evidence>
<name>A0A2P2IVG5_RHIMU</name>
<accession>A0A2P2IVG5</accession>